<gene>
    <name evidence="1" type="ORF">ERS027659_03246</name>
</gene>
<organism evidence="1 2">
    <name type="scientific">Mycobacterium tuberculosis</name>
    <dbReference type="NCBI Taxonomy" id="1773"/>
    <lineage>
        <taxon>Bacteria</taxon>
        <taxon>Bacillati</taxon>
        <taxon>Actinomycetota</taxon>
        <taxon>Actinomycetes</taxon>
        <taxon>Mycobacteriales</taxon>
        <taxon>Mycobacteriaceae</taxon>
        <taxon>Mycobacterium</taxon>
        <taxon>Mycobacterium tuberculosis complex</taxon>
    </lineage>
</organism>
<evidence type="ECO:0000313" key="2">
    <source>
        <dbReference type="Proteomes" id="UP000050164"/>
    </source>
</evidence>
<reference evidence="1 2" key="1">
    <citation type="submission" date="2015-03" db="EMBL/GenBank/DDBJ databases">
        <authorList>
            <consortium name="Pathogen Informatics"/>
        </authorList>
    </citation>
    <scope>NUCLEOTIDE SEQUENCE [LARGE SCALE GENOMIC DNA]</scope>
    <source>
        <strain evidence="1 2">Bir 185</strain>
    </source>
</reference>
<sequence length="270" mass="28724">MFAAPDAAAQLVQLADAEPVGVHHQHDRSVGDIDANLNDRGAHQHIDLTGPESRHRSVLVVGRQPSMHERQPQLCELGGTQPGEQAFGSGRWSDAALNVGVVGLIDAGRHHIGLAAGGSLFDDAPPGAVEPGGLVLDKDDVGGNRLAPERKFAQRRGFQVAIDGQRDRARYRRRGHHQQVRGNAGGGLGAQLISLLDTKPVLLVDHHHAQVVKVDGLLQQRVRADDDADLTAGDFGANLLLLPCRHRTGEQCHPGGVFGASQLAAHGQRP</sequence>
<protein>
    <submittedName>
        <fullName evidence="1">Uncharacterized protein</fullName>
    </submittedName>
</protein>
<proteinExistence type="predicted"/>
<dbReference type="EMBL" id="CNFT01000908">
    <property type="protein sequence ID" value="CKS54247.1"/>
    <property type="molecule type" value="Genomic_DNA"/>
</dbReference>
<dbReference type="Proteomes" id="UP000050164">
    <property type="component" value="Unassembled WGS sequence"/>
</dbReference>
<name>A0A655AE78_MYCTX</name>
<evidence type="ECO:0000313" key="1">
    <source>
        <dbReference type="EMBL" id="CKS54247.1"/>
    </source>
</evidence>
<dbReference type="AlphaFoldDB" id="A0A655AE78"/>
<accession>A0A655AE78</accession>